<dbReference type="AlphaFoldDB" id="A0A3L6T948"/>
<sequence length="80" mass="8621">MATAVAVTTAVGDSGSSSSSECPLPNWIMLDRHVFSRLDLNSCKDDETTSPLCHTSQGDPFRVSFCFAAPPAASRFYVYV</sequence>
<dbReference type="EMBL" id="PQIB02000002">
    <property type="protein sequence ID" value="RLN33893.1"/>
    <property type="molecule type" value="Genomic_DNA"/>
</dbReference>
<keyword evidence="3" id="KW-1185">Reference proteome</keyword>
<evidence type="ECO:0000256" key="1">
    <source>
        <dbReference type="SAM" id="MobiDB-lite"/>
    </source>
</evidence>
<accession>A0A3L6T948</accession>
<gene>
    <name evidence="2" type="ORF">C2845_PM03G26850</name>
</gene>
<reference evidence="3" key="1">
    <citation type="journal article" date="2019" name="Nat. Commun.">
        <title>The genome of broomcorn millet.</title>
        <authorList>
            <person name="Zou C."/>
            <person name="Miki D."/>
            <person name="Li D."/>
            <person name="Tang Q."/>
            <person name="Xiao L."/>
            <person name="Rajput S."/>
            <person name="Deng P."/>
            <person name="Jia W."/>
            <person name="Huang R."/>
            <person name="Zhang M."/>
            <person name="Sun Y."/>
            <person name="Hu J."/>
            <person name="Fu X."/>
            <person name="Schnable P.S."/>
            <person name="Li F."/>
            <person name="Zhang H."/>
            <person name="Feng B."/>
            <person name="Zhu X."/>
            <person name="Liu R."/>
            <person name="Schnable J.C."/>
            <person name="Zhu J.-K."/>
            <person name="Zhang H."/>
        </authorList>
    </citation>
    <scope>NUCLEOTIDE SEQUENCE [LARGE SCALE GENOMIC DNA]</scope>
</reference>
<dbReference type="Proteomes" id="UP000275267">
    <property type="component" value="Unassembled WGS sequence"/>
</dbReference>
<evidence type="ECO:0000313" key="3">
    <source>
        <dbReference type="Proteomes" id="UP000275267"/>
    </source>
</evidence>
<feature type="region of interest" description="Disordered" evidence="1">
    <location>
        <begin position="1"/>
        <end position="23"/>
    </location>
</feature>
<name>A0A3L6T948_PANMI</name>
<comment type="caution">
    <text evidence="2">The sequence shown here is derived from an EMBL/GenBank/DDBJ whole genome shotgun (WGS) entry which is preliminary data.</text>
</comment>
<dbReference type="OrthoDB" id="717740at2759"/>
<protein>
    <submittedName>
        <fullName evidence="2">Uncharacterized protein</fullName>
    </submittedName>
</protein>
<proteinExistence type="predicted"/>
<feature type="compositionally biased region" description="Low complexity" evidence="1">
    <location>
        <begin position="1"/>
        <end position="20"/>
    </location>
</feature>
<evidence type="ECO:0000313" key="2">
    <source>
        <dbReference type="EMBL" id="RLN33893.1"/>
    </source>
</evidence>
<organism evidence="2 3">
    <name type="scientific">Panicum miliaceum</name>
    <name type="common">Proso millet</name>
    <name type="synonym">Broomcorn millet</name>
    <dbReference type="NCBI Taxonomy" id="4540"/>
    <lineage>
        <taxon>Eukaryota</taxon>
        <taxon>Viridiplantae</taxon>
        <taxon>Streptophyta</taxon>
        <taxon>Embryophyta</taxon>
        <taxon>Tracheophyta</taxon>
        <taxon>Spermatophyta</taxon>
        <taxon>Magnoliopsida</taxon>
        <taxon>Liliopsida</taxon>
        <taxon>Poales</taxon>
        <taxon>Poaceae</taxon>
        <taxon>PACMAD clade</taxon>
        <taxon>Panicoideae</taxon>
        <taxon>Panicodae</taxon>
        <taxon>Paniceae</taxon>
        <taxon>Panicinae</taxon>
        <taxon>Panicum</taxon>
        <taxon>Panicum sect. Panicum</taxon>
    </lineage>
</organism>